<evidence type="ECO:0000313" key="2">
    <source>
        <dbReference type="Proteomes" id="UP000657918"/>
    </source>
</evidence>
<organism evidence="1 2">
    <name type="scientific">Salix dunnii</name>
    <dbReference type="NCBI Taxonomy" id="1413687"/>
    <lineage>
        <taxon>Eukaryota</taxon>
        <taxon>Viridiplantae</taxon>
        <taxon>Streptophyta</taxon>
        <taxon>Embryophyta</taxon>
        <taxon>Tracheophyta</taxon>
        <taxon>Spermatophyta</taxon>
        <taxon>Magnoliopsida</taxon>
        <taxon>eudicotyledons</taxon>
        <taxon>Gunneridae</taxon>
        <taxon>Pentapetalae</taxon>
        <taxon>rosids</taxon>
        <taxon>fabids</taxon>
        <taxon>Malpighiales</taxon>
        <taxon>Salicaceae</taxon>
        <taxon>Saliceae</taxon>
        <taxon>Salix</taxon>
    </lineage>
</organism>
<name>A0A835KCI0_9ROSI</name>
<sequence>MDGDEVVYKDLVFPKLDSWKDQPRPGYYPIDSSLSVLSRDIVLWVQVISPVQGYCLVGSGYQPRPGYYPIDSSLSVLSRYIVLWVQGISPAQRFILHGMSTIPYPRALAIYGEAIGGGDGTWNMQILIVRNIVHPSSQGFSFSIGWPMASSAALGWKLQVHS</sequence>
<accession>A0A835KCI0</accession>
<dbReference type="EMBL" id="JADGMS010000004">
    <property type="protein sequence ID" value="KAF9684882.1"/>
    <property type="molecule type" value="Genomic_DNA"/>
</dbReference>
<keyword evidence="2" id="KW-1185">Reference proteome</keyword>
<dbReference type="AlphaFoldDB" id="A0A835KCI0"/>
<dbReference type="Proteomes" id="UP000657918">
    <property type="component" value="Chromosome 4"/>
</dbReference>
<proteinExistence type="predicted"/>
<comment type="caution">
    <text evidence="1">The sequence shown here is derived from an EMBL/GenBank/DDBJ whole genome shotgun (WGS) entry which is preliminary data.</text>
</comment>
<reference evidence="1 2" key="1">
    <citation type="submission" date="2020-10" db="EMBL/GenBank/DDBJ databases">
        <title>Plant Genome Project.</title>
        <authorList>
            <person name="Zhang R.-G."/>
        </authorList>
    </citation>
    <scope>NUCLEOTIDE SEQUENCE [LARGE SCALE GENOMIC DNA]</scope>
    <source>
        <strain evidence="1">FAFU-HL-1</strain>
        <tissue evidence="1">Leaf</tissue>
    </source>
</reference>
<protein>
    <submittedName>
        <fullName evidence="1">Uncharacterized protein</fullName>
    </submittedName>
</protein>
<evidence type="ECO:0000313" key="1">
    <source>
        <dbReference type="EMBL" id="KAF9684882.1"/>
    </source>
</evidence>
<gene>
    <name evidence="1" type="ORF">SADUNF_Sadunf04G0164800</name>
</gene>